<name>A0A4Z1P9I5_9PEZI</name>
<keyword evidence="2" id="KW-0645">Protease</keyword>
<protein>
    <submittedName>
        <fullName evidence="2">Carboxypeptidase</fullName>
    </submittedName>
</protein>
<sequence length="528" mass="59140">MNSPRTVKIQCFDERGIPSHALTKFSVHTLSRFSRKGADEQGAKIKNPSNTFEIHVDCSVDIFEMIIKWMRANENKEDVTKWSHIETPRHALSIRQKAKLYQVALFHFKVVRGAEQVRANLVNAIENKQDAFTAEDVQYLKHVLDQDSKLLIEIDKAVAKQFVLGLTHDDEVAKLQAWTGIRKEDTKLGHLVQEYIQALKEAGQEGRIRRHHWKDAQWNFPHINMGQPAPAPSKALIDAAPPKNPWGTVAGKPVASCLFGTSNSTPSLPKEWSIGGSSTAVNPPPKPSLPKPARSSDDLKSLPSKTLAPTSPKKSEWPRLGPSSPPKVALPQINDVASDDAKTETSGYLDSDDSLSTQGRATQKHTIEAWQAAQPPTQLQPSPPRPMTEDEWRTFTSSHITIQKLEETLAHGSLHQSDFDRFYRLYNDLIEVEFWATYTYVSPTSDVVIAKEFAFHKTASRTLYLNGRDDWLVYHAKQSVLGAFMESVGGIGVPIGNLDFNSDAWRVVIHMIVDGHRADLEREARRMG</sequence>
<dbReference type="GO" id="GO:0004180">
    <property type="term" value="F:carboxypeptidase activity"/>
    <property type="evidence" value="ECO:0007669"/>
    <property type="project" value="UniProtKB-KW"/>
</dbReference>
<keyword evidence="3" id="KW-1185">Reference proteome</keyword>
<feature type="compositionally biased region" description="Polar residues" evidence="1">
    <location>
        <begin position="344"/>
        <end position="361"/>
    </location>
</feature>
<keyword evidence="2" id="KW-0121">Carboxypeptidase</keyword>
<evidence type="ECO:0000313" key="2">
    <source>
        <dbReference type="EMBL" id="TID18909.1"/>
    </source>
</evidence>
<accession>A0A4Z1P9I5</accession>
<gene>
    <name evidence="2" type="ORF">E6O75_ATG06030</name>
</gene>
<feature type="region of interest" description="Disordered" evidence="1">
    <location>
        <begin position="269"/>
        <end position="388"/>
    </location>
</feature>
<evidence type="ECO:0000256" key="1">
    <source>
        <dbReference type="SAM" id="MobiDB-lite"/>
    </source>
</evidence>
<dbReference type="AlphaFoldDB" id="A0A4Z1P9I5"/>
<organism evidence="2 3">
    <name type="scientific">Venturia nashicola</name>
    <dbReference type="NCBI Taxonomy" id="86259"/>
    <lineage>
        <taxon>Eukaryota</taxon>
        <taxon>Fungi</taxon>
        <taxon>Dikarya</taxon>
        <taxon>Ascomycota</taxon>
        <taxon>Pezizomycotina</taxon>
        <taxon>Dothideomycetes</taxon>
        <taxon>Pleosporomycetidae</taxon>
        <taxon>Venturiales</taxon>
        <taxon>Venturiaceae</taxon>
        <taxon>Venturia</taxon>
    </lineage>
</organism>
<keyword evidence="2" id="KW-0378">Hydrolase</keyword>
<reference evidence="2 3" key="1">
    <citation type="submission" date="2019-04" db="EMBL/GenBank/DDBJ databases">
        <title>High contiguity whole genome sequence and gene annotation resource for two Venturia nashicola isolates.</title>
        <authorList>
            <person name="Prokchorchik M."/>
            <person name="Won K."/>
            <person name="Lee Y."/>
            <person name="Choi E.D."/>
            <person name="Segonzac C."/>
            <person name="Sohn K.H."/>
        </authorList>
    </citation>
    <scope>NUCLEOTIDE SEQUENCE [LARGE SCALE GENOMIC DNA]</scope>
    <source>
        <strain evidence="2 3">PRI2</strain>
    </source>
</reference>
<dbReference type="Proteomes" id="UP000298493">
    <property type="component" value="Unassembled WGS sequence"/>
</dbReference>
<feature type="compositionally biased region" description="Low complexity" evidence="1">
    <location>
        <begin position="369"/>
        <end position="380"/>
    </location>
</feature>
<evidence type="ECO:0000313" key="3">
    <source>
        <dbReference type="Proteomes" id="UP000298493"/>
    </source>
</evidence>
<dbReference type="EMBL" id="SNSC02000013">
    <property type="protein sequence ID" value="TID18909.1"/>
    <property type="molecule type" value="Genomic_DNA"/>
</dbReference>
<comment type="caution">
    <text evidence="2">The sequence shown here is derived from an EMBL/GenBank/DDBJ whole genome shotgun (WGS) entry which is preliminary data.</text>
</comment>
<proteinExistence type="predicted"/>